<dbReference type="AlphaFoldDB" id="A0A485AVK7"/>
<organism evidence="1 2">
    <name type="scientific">Raoultella planticola</name>
    <name type="common">Klebsiella planticola</name>
    <dbReference type="NCBI Taxonomy" id="575"/>
    <lineage>
        <taxon>Bacteria</taxon>
        <taxon>Pseudomonadati</taxon>
        <taxon>Pseudomonadota</taxon>
        <taxon>Gammaproteobacteria</taxon>
        <taxon>Enterobacterales</taxon>
        <taxon>Enterobacteriaceae</taxon>
        <taxon>Klebsiella/Raoultella group</taxon>
        <taxon>Raoultella</taxon>
    </lineage>
</organism>
<protein>
    <submittedName>
        <fullName evidence="1">Uncharacterized protein</fullName>
    </submittedName>
</protein>
<name>A0A485AVK7_RAOPL</name>
<accession>A0A485AVK7</accession>
<gene>
    <name evidence="1" type="ORF">NCTC12998_02370</name>
</gene>
<sequence length="36" mass="3960">MSGFDKLTLNDGSYLYFKDWGSGQPVVVQPRLAVNG</sequence>
<dbReference type="EMBL" id="CAADJE010000022">
    <property type="protein sequence ID" value="VFS63983.1"/>
    <property type="molecule type" value="Genomic_DNA"/>
</dbReference>
<reference evidence="1 2" key="1">
    <citation type="submission" date="2019-03" db="EMBL/GenBank/DDBJ databases">
        <authorList>
            <consortium name="Pathogen Informatics"/>
        </authorList>
    </citation>
    <scope>NUCLEOTIDE SEQUENCE [LARGE SCALE GENOMIC DNA]</scope>
    <source>
        <strain evidence="1 2">NCTC12998</strain>
    </source>
</reference>
<dbReference type="Proteomes" id="UP000345637">
    <property type="component" value="Unassembled WGS sequence"/>
</dbReference>
<evidence type="ECO:0000313" key="1">
    <source>
        <dbReference type="EMBL" id="VFS63983.1"/>
    </source>
</evidence>
<evidence type="ECO:0000313" key="2">
    <source>
        <dbReference type="Proteomes" id="UP000345637"/>
    </source>
</evidence>
<proteinExistence type="predicted"/>